<reference evidence="2 3" key="1">
    <citation type="journal article" date="2013" name="Genome Announc.">
        <title>Draft Genome Sequence of Pseudomonas fluorescens LMG 5329, a White Line-Inducing Principle-Producing Bioindicator for the Mushroom Pathogen Pseudomonas tolaasii.</title>
        <authorList>
            <person name="Ghequire M.G."/>
            <person name="Rokni-Zadeh H."/>
            <person name="Zarrineh P."/>
            <person name="De Mot R."/>
        </authorList>
    </citation>
    <scope>NUCLEOTIDE SEQUENCE [LARGE SCALE GENOMIC DNA]</scope>
    <source>
        <strain evidence="2 3">LMG 5329</strain>
    </source>
</reference>
<feature type="region of interest" description="Disordered" evidence="1">
    <location>
        <begin position="1"/>
        <end position="86"/>
    </location>
</feature>
<organism evidence="2 3">
    <name type="scientific">Pseudomonas fluorescens LMG 5329</name>
    <dbReference type="NCBI Taxonomy" id="1324332"/>
    <lineage>
        <taxon>Bacteria</taxon>
        <taxon>Pseudomonadati</taxon>
        <taxon>Pseudomonadota</taxon>
        <taxon>Gammaproteobacteria</taxon>
        <taxon>Pseudomonadales</taxon>
        <taxon>Pseudomonadaceae</taxon>
        <taxon>Pseudomonas</taxon>
    </lineage>
</organism>
<evidence type="ECO:0000313" key="2">
    <source>
        <dbReference type="EMBL" id="KGE68167.1"/>
    </source>
</evidence>
<sequence>MSVSAYNQSVAPSLDNASLGDAKPAAERSVTGSNVQVTVGVNFTAQSNQTGPIFGGPPPRPLPGNLRPNPGPPPRPTPTLPDPYYSKQSNEQLAQGLLNNYGAFKGRWPSRDITQQSLQKVANQPLTGNPYKDPNIRLANELLRRPGLLQSLDRNGSTGALDGRLSKDDIRSFVRSDNPLKLSDDKQIIQDVLNNFNALKGGYFSSTIKLRDLNARAMQPLTGNPYNDHLTQLSREVMARSDLRSAMDNIYSWQRDGRISRQELYTLLR</sequence>
<evidence type="ECO:0000313" key="3">
    <source>
        <dbReference type="Proteomes" id="UP000030060"/>
    </source>
</evidence>
<feature type="compositionally biased region" description="Polar residues" evidence="1">
    <location>
        <begin position="1"/>
        <end position="11"/>
    </location>
</feature>
<dbReference type="AlphaFoldDB" id="A0A0A1Z5X7"/>
<protein>
    <submittedName>
        <fullName evidence="2">Uncharacterized protein</fullName>
    </submittedName>
</protein>
<evidence type="ECO:0000256" key="1">
    <source>
        <dbReference type="SAM" id="MobiDB-lite"/>
    </source>
</evidence>
<comment type="caution">
    <text evidence="2">The sequence shown here is derived from an EMBL/GenBank/DDBJ whole genome shotgun (WGS) entry which is preliminary data.</text>
</comment>
<feature type="compositionally biased region" description="Pro residues" evidence="1">
    <location>
        <begin position="69"/>
        <end position="81"/>
    </location>
</feature>
<dbReference type="RefSeq" id="WP_235165419.1">
    <property type="nucleotide sequence ID" value="NZ_ASGY01000070.1"/>
</dbReference>
<dbReference type="Proteomes" id="UP000030060">
    <property type="component" value="Unassembled WGS sequence"/>
</dbReference>
<accession>A0A0A1Z5X7</accession>
<name>A0A0A1Z5X7_PSEFL</name>
<gene>
    <name evidence="2" type="ORF">K814_0109455</name>
</gene>
<dbReference type="EMBL" id="ASGY01000070">
    <property type="protein sequence ID" value="KGE68167.1"/>
    <property type="molecule type" value="Genomic_DNA"/>
</dbReference>
<feature type="compositionally biased region" description="Polar residues" evidence="1">
    <location>
        <begin position="30"/>
        <end position="51"/>
    </location>
</feature>
<proteinExistence type="predicted"/>